<dbReference type="Pfam" id="PF24422">
    <property type="entry name" value="DUF7552"/>
    <property type="match status" value="1"/>
</dbReference>
<evidence type="ECO:0000256" key="1">
    <source>
        <dbReference type="SAM" id="MobiDB-lite"/>
    </source>
</evidence>
<evidence type="ECO:0000259" key="2">
    <source>
        <dbReference type="Pfam" id="PF24420"/>
    </source>
</evidence>
<sequence>MVGATLAEIRKHVEALASTDGTYVVHCGRTGERPIPTAGKSFESRLVAEHAVYAATQYRAALRRYDPRLPQYDLTVSQDIGSYRSGSQEPTESPREASPSAACDTDFGSATPSVHSPLVEFCHRVAAGVFETLCESGHRAVETAVMHVYFDLAESVRHPDELCLCLLESIAAELTHRLTPAEQASVLAETVTRLPPIEAADDPVSATLETLAARGFLSTYSQSPSSVDLDAGRRSVVVRVSEYALSPRADHLPVLPFVVELSRHRPEWPLSSLRVVDTDDGWTLVLVQSRDDAPTGLASVPIEHSEEDYGEHNQMSEDTDR</sequence>
<dbReference type="Pfam" id="PF24420">
    <property type="entry name" value="DUF7551"/>
    <property type="match status" value="1"/>
</dbReference>
<dbReference type="AlphaFoldDB" id="A0A0W1RC95"/>
<protein>
    <submittedName>
        <fullName evidence="4">Uncharacterized protein</fullName>
    </submittedName>
</protein>
<dbReference type="EMBL" id="LOPU01000016">
    <property type="protein sequence ID" value="KTG10884.1"/>
    <property type="molecule type" value="Genomic_DNA"/>
</dbReference>
<name>A0A0W1RC95_9EURY</name>
<feature type="domain" description="DUF7551" evidence="2">
    <location>
        <begin position="118"/>
        <end position="302"/>
    </location>
</feature>
<evidence type="ECO:0000259" key="3">
    <source>
        <dbReference type="Pfam" id="PF24422"/>
    </source>
</evidence>
<dbReference type="STRING" id="1514971.AUR64_06790"/>
<dbReference type="Proteomes" id="UP000054387">
    <property type="component" value="Unassembled WGS sequence"/>
</dbReference>
<accession>A0A0W1RC95</accession>
<feature type="region of interest" description="Disordered" evidence="1">
    <location>
        <begin position="80"/>
        <end position="106"/>
    </location>
</feature>
<comment type="caution">
    <text evidence="4">The sequence shown here is derived from an EMBL/GenBank/DDBJ whole genome shotgun (WGS) entry which is preliminary data.</text>
</comment>
<dbReference type="InterPro" id="IPR055973">
    <property type="entry name" value="DUF7551"/>
</dbReference>
<feature type="region of interest" description="Disordered" evidence="1">
    <location>
        <begin position="295"/>
        <end position="321"/>
    </location>
</feature>
<evidence type="ECO:0000313" key="5">
    <source>
        <dbReference type="Proteomes" id="UP000054387"/>
    </source>
</evidence>
<dbReference type="InterPro" id="IPR055974">
    <property type="entry name" value="DUF7552"/>
</dbReference>
<evidence type="ECO:0000313" key="4">
    <source>
        <dbReference type="EMBL" id="KTG10884.1"/>
    </source>
</evidence>
<proteinExistence type="predicted"/>
<organism evidence="4 5">
    <name type="scientific">Haloprofundus marisrubri</name>
    <dbReference type="NCBI Taxonomy" id="1514971"/>
    <lineage>
        <taxon>Archaea</taxon>
        <taxon>Methanobacteriati</taxon>
        <taxon>Methanobacteriota</taxon>
        <taxon>Stenosarchaea group</taxon>
        <taxon>Halobacteria</taxon>
        <taxon>Halobacteriales</taxon>
        <taxon>Haloferacaceae</taxon>
        <taxon>Haloprofundus</taxon>
    </lineage>
</organism>
<reference evidence="4 5" key="1">
    <citation type="submission" date="2015-12" db="EMBL/GenBank/DDBJ databases">
        <title>Haloprofundus marisrubri gen. nov., sp. nov., an extremely halophilic archaeon isolated from the Discovery deep brine-seawater interface in the Red Sea.</title>
        <authorList>
            <person name="Zhang G."/>
            <person name="Stingl U."/>
            <person name="Rashid M."/>
        </authorList>
    </citation>
    <scope>NUCLEOTIDE SEQUENCE [LARGE SCALE GENOMIC DNA]</scope>
    <source>
        <strain evidence="4 5">SB9</strain>
    </source>
</reference>
<feature type="compositionally biased region" description="Polar residues" evidence="1">
    <location>
        <begin position="80"/>
        <end position="91"/>
    </location>
</feature>
<dbReference type="RefSeq" id="WP_058580682.1">
    <property type="nucleotide sequence ID" value="NZ_LOPU01000016.1"/>
</dbReference>
<dbReference type="OrthoDB" id="342580at2157"/>
<keyword evidence="5" id="KW-1185">Reference proteome</keyword>
<feature type="domain" description="DUF7552" evidence="3">
    <location>
        <begin position="5"/>
        <end position="79"/>
    </location>
</feature>
<gene>
    <name evidence="4" type="ORF">AUR64_06790</name>
</gene>